<reference evidence="1" key="1">
    <citation type="submission" date="2023-05" db="EMBL/GenBank/DDBJ databases">
        <authorList>
            <consortium name="ELIXIR-Norway"/>
        </authorList>
    </citation>
    <scope>NUCLEOTIDE SEQUENCE</scope>
</reference>
<evidence type="ECO:0000313" key="1">
    <source>
        <dbReference type="EMBL" id="CAI9696997.1"/>
    </source>
</evidence>
<dbReference type="EMBL" id="OX596101">
    <property type="protein sequence ID" value="CAI9696997.1"/>
    <property type="molecule type" value="Genomic_DNA"/>
</dbReference>
<accession>A0ACB0E8N7</accession>
<sequence length="301" mass="33060">MIRKAGPPIWKDRACVRGYRDLHAYKLLLKPQLGLTLPSSSDEGGSSRRPREGPSAAAVILPPSPDRRLGRGVTARPAACSEVHRFPSERRRAAWEEKAKTDGAVTNSTGAFWFLGVEVGGGESAVFPASLHPRTPSPVRFFAADVGAACPALLQTCSYLLESSTALLMERRGQPGITSELMRPPITFICFKELYPAMTPHISESSHLLHVPLDNVANYKKTIAKKDKWKRPQKKIIKDYHFCNPGGLVHEPHIGSPLRLPCDLMEQNSACVLATAAAEMRDKTSLIKTNPCHFFNSSNLN</sequence>
<organism evidence="1 2">
    <name type="scientific">Rangifer tarandus platyrhynchus</name>
    <name type="common">Svalbard reindeer</name>
    <dbReference type="NCBI Taxonomy" id="3082113"/>
    <lineage>
        <taxon>Eukaryota</taxon>
        <taxon>Metazoa</taxon>
        <taxon>Chordata</taxon>
        <taxon>Craniata</taxon>
        <taxon>Vertebrata</taxon>
        <taxon>Euteleostomi</taxon>
        <taxon>Mammalia</taxon>
        <taxon>Eutheria</taxon>
        <taxon>Laurasiatheria</taxon>
        <taxon>Artiodactyla</taxon>
        <taxon>Ruminantia</taxon>
        <taxon>Pecora</taxon>
        <taxon>Cervidae</taxon>
        <taxon>Odocoileinae</taxon>
        <taxon>Rangifer</taxon>
    </lineage>
</organism>
<dbReference type="Proteomes" id="UP001162501">
    <property type="component" value="Chromosome 17"/>
</dbReference>
<evidence type="ECO:0000313" key="2">
    <source>
        <dbReference type="Proteomes" id="UP001162501"/>
    </source>
</evidence>
<protein>
    <submittedName>
        <fullName evidence="1">Uncharacterized protein</fullName>
    </submittedName>
</protein>
<proteinExistence type="predicted"/>
<gene>
    <name evidence="1" type="ORF">MRATA1EN3_LOCUS8210</name>
</gene>
<name>A0ACB0E8N7_RANTA</name>